<dbReference type="EMBL" id="QKZV01000002">
    <property type="protein sequence ID" value="PZX64387.1"/>
    <property type="molecule type" value="Genomic_DNA"/>
</dbReference>
<dbReference type="SUPFAM" id="SSF52980">
    <property type="entry name" value="Restriction endonuclease-like"/>
    <property type="match status" value="1"/>
</dbReference>
<accession>A0A2W7SBJ4</accession>
<gene>
    <name evidence="3" type="ORF">LX80_00583</name>
</gene>
<reference evidence="3 4" key="1">
    <citation type="submission" date="2018-06" db="EMBL/GenBank/DDBJ databases">
        <title>Genomic Encyclopedia of Archaeal and Bacterial Type Strains, Phase II (KMG-II): from individual species to whole genera.</title>
        <authorList>
            <person name="Goeker M."/>
        </authorList>
    </citation>
    <scope>NUCLEOTIDE SEQUENCE [LARGE SCALE GENOMIC DNA]</scope>
    <source>
        <strain evidence="3 4">DSM 23241</strain>
    </source>
</reference>
<dbReference type="PANTHER" id="PTHR43566:SF2">
    <property type="entry name" value="DUF4143 DOMAIN-CONTAINING PROTEIN"/>
    <property type="match status" value="1"/>
</dbReference>
<dbReference type="InterPro" id="IPR041682">
    <property type="entry name" value="AAA_14"/>
</dbReference>
<dbReference type="InterPro" id="IPR011335">
    <property type="entry name" value="Restrct_endonuc-II-like"/>
</dbReference>
<sequence>MIPRAILPQAQLYLSQFRAVCITGPRQSGKTTLSKMLFKKYPYVNFENPDTQAKAEENPAAFLQNYTNGAIFDEVQRMPVLFRYLQEILDNNQSRGQFILTGSNHFLLQEQMSQSLAGRAGYLTLLPLSYAELSQTHAFKQKNHTLQQLILTGGYPEIWHEQLQPHIWLAAYFQTYVQRDVRLLKNIGNLAAFTKLIYLCAAHAGQLLNRETFASAIGVDNKTIQSWLGLLETSFIIYLLPPWHNNTGKRIIKSPKLYFYDTGLLCYLLNIKTTTQLQQHLAYGAIVENWVISEIKKNRLNEGFPDNLHFYRDSAGNEIDIVFEKNGIDMAIEIKGSKKWDNGMLRGLHYWDKYHPHAQKLLIYAGEESRMITDQLQVASWTTIGDI</sequence>
<evidence type="ECO:0000313" key="4">
    <source>
        <dbReference type="Proteomes" id="UP000249720"/>
    </source>
</evidence>
<dbReference type="InterPro" id="IPR025420">
    <property type="entry name" value="DUF4143"/>
</dbReference>
<feature type="domain" description="DUF4143" evidence="2">
    <location>
        <begin position="178"/>
        <end position="335"/>
    </location>
</feature>
<evidence type="ECO:0000259" key="2">
    <source>
        <dbReference type="Pfam" id="PF13635"/>
    </source>
</evidence>
<dbReference type="Pfam" id="PF13635">
    <property type="entry name" value="DUF4143"/>
    <property type="match status" value="1"/>
</dbReference>
<evidence type="ECO:0000313" key="3">
    <source>
        <dbReference type="EMBL" id="PZX64387.1"/>
    </source>
</evidence>
<evidence type="ECO:0000259" key="1">
    <source>
        <dbReference type="Pfam" id="PF13173"/>
    </source>
</evidence>
<protein>
    <recommendedName>
        <fullName evidence="5">AAA family ATPase</fullName>
    </recommendedName>
</protein>
<dbReference type="SUPFAM" id="SSF52540">
    <property type="entry name" value="P-loop containing nucleoside triphosphate hydrolases"/>
    <property type="match status" value="1"/>
</dbReference>
<comment type="caution">
    <text evidence="3">The sequence shown here is derived from an EMBL/GenBank/DDBJ whole genome shotgun (WGS) entry which is preliminary data.</text>
</comment>
<feature type="domain" description="AAA" evidence="1">
    <location>
        <begin position="17"/>
        <end position="133"/>
    </location>
</feature>
<dbReference type="OrthoDB" id="9778168at2"/>
<dbReference type="AlphaFoldDB" id="A0A2W7SBJ4"/>
<dbReference type="InterPro" id="IPR027417">
    <property type="entry name" value="P-loop_NTPase"/>
</dbReference>
<proteinExistence type="predicted"/>
<keyword evidence="4" id="KW-1185">Reference proteome</keyword>
<evidence type="ECO:0008006" key="5">
    <source>
        <dbReference type="Google" id="ProtNLM"/>
    </source>
</evidence>
<dbReference type="Pfam" id="PF13173">
    <property type="entry name" value="AAA_14"/>
    <property type="match status" value="1"/>
</dbReference>
<dbReference type="RefSeq" id="WP_111293572.1">
    <property type="nucleotide sequence ID" value="NZ_QKZV01000002.1"/>
</dbReference>
<dbReference type="Proteomes" id="UP000249720">
    <property type="component" value="Unassembled WGS sequence"/>
</dbReference>
<organism evidence="3 4">
    <name type="scientific">Hydrotalea sandarakina</name>
    <dbReference type="NCBI Taxonomy" id="1004304"/>
    <lineage>
        <taxon>Bacteria</taxon>
        <taxon>Pseudomonadati</taxon>
        <taxon>Bacteroidota</taxon>
        <taxon>Chitinophagia</taxon>
        <taxon>Chitinophagales</taxon>
        <taxon>Chitinophagaceae</taxon>
        <taxon>Hydrotalea</taxon>
    </lineage>
</organism>
<dbReference type="Gene3D" id="3.40.50.300">
    <property type="entry name" value="P-loop containing nucleotide triphosphate hydrolases"/>
    <property type="match status" value="1"/>
</dbReference>
<dbReference type="PANTHER" id="PTHR43566">
    <property type="entry name" value="CONSERVED PROTEIN"/>
    <property type="match status" value="1"/>
</dbReference>
<name>A0A2W7SBJ4_9BACT</name>